<reference evidence="1 2" key="1">
    <citation type="submission" date="2018-10" db="EMBL/GenBank/DDBJ databases">
        <title>Genomic Encyclopedia of Archaeal and Bacterial Type Strains, Phase II (KMG-II): from individual species to whole genera.</title>
        <authorList>
            <person name="Goeker M."/>
        </authorList>
    </citation>
    <scope>NUCLEOTIDE SEQUENCE [LARGE SCALE GENOMIC DNA]</scope>
    <source>
        <strain evidence="1 2">DSM 25217</strain>
    </source>
</reference>
<dbReference type="EMBL" id="REFR01000009">
    <property type="protein sequence ID" value="RMB11787.1"/>
    <property type="molecule type" value="Genomic_DNA"/>
</dbReference>
<dbReference type="InterPro" id="IPR029069">
    <property type="entry name" value="HotDog_dom_sf"/>
</dbReference>
<comment type="caution">
    <text evidence="1">The sequence shown here is derived from an EMBL/GenBank/DDBJ whole genome shotgun (WGS) entry which is preliminary data.</text>
</comment>
<evidence type="ECO:0008006" key="3">
    <source>
        <dbReference type="Google" id="ProtNLM"/>
    </source>
</evidence>
<sequence>MFDPDRVLYRQAAVITAEECGPDNLARADALTGRVVRALVEAGGAGIDPVPLMVNVEFSAAPCTGQSVEARVEKIRRTGSMLFLRGVLTGDGGTLVSFSAVMKRRGAKE</sequence>
<gene>
    <name evidence="1" type="ORF">BXY39_0271</name>
</gene>
<dbReference type="InParanoid" id="A0A3M0CS85"/>
<dbReference type="RefSeq" id="WP_121937028.1">
    <property type="nucleotide sequence ID" value="NZ_REFR01000009.1"/>
</dbReference>
<protein>
    <recommendedName>
        <fullName evidence="3">Thioesterase superfamily protein</fullName>
    </recommendedName>
</protein>
<proteinExistence type="predicted"/>
<evidence type="ECO:0000313" key="1">
    <source>
        <dbReference type="EMBL" id="RMB11787.1"/>
    </source>
</evidence>
<accession>A0A3M0CS85</accession>
<dbReference type="Proteomes" id="UP000271227">
    <property type="component" value="Unassembled WGS sequence"/>
</dbReference>
<evidence type="ECO:0000313" key="2">
    <source>
        <dbReference type="Proteomes" id="UP000271227"/>
    </source>
</evidence>
<dbReference type="OrthoDB" id="5741080at2"/>
<name>A0A3M0CS85_9PROT</name>
<dbReference type="AlphaFoldDB" id="A0A3M0CS85"/>
<keyword evidence="2" id="KW-1185">Reference proteome</keyword>
<dbReference type="SUPFAM" id="SSF54637">
    <property type="entry name" value="Thioesterase/thiol ester dehydrase-isomerase"/>
    <property type="match status" value="1"/>
</dbReference>
<dbReference type="Gene3D" id="3.10.129.10">
    <property type="entry name" value="Hotdog Thioesterase"/>
    <property type="match status" value="1"/>
</dbReference>
<organism evidence="1 2">
    <name type="scientific">Eilatimonas milleporae</name>
    <dbReference type="NCBI Taxonomy" id="911205"/>
    <lineage>
        <taxon>Bacteria</taxon>
        <taxon>Pseudomonadati</taxon>
        <taxon>Pseudomonadota</taxon>
        <taxon>Alphaproteobacteria</taxon>
        <taxon>Kordiimonadales</taxon>
        <taxon>Kordiimonadaceae</taxon>
        <taxon>Eilatimonas</taxon>
    </lineage>
</organism>